<evidence type="ECO:0000313" key="3">
    <source>
        <dbReference type="Proteomes" id="UP000004221"/>
    </source>
</evidence>
<comment type="caution">
    <text evidence="2">The sequence shown here is derived from an EMBL/GenBank/DDBJ whole genome shotgun (WGS) entry which is preliminary data.</text>
</comment>
<accession>I4EIP5</accession>
<evidence type="ECO:0000256" key="1">
    <source>
        <dbReference type="SAM" id="Phobius"/>
    </source>
</evidence>
<feature type="transmembrane region" description="Helical" evidence="1">
    <location>
        <begin position="93"/>
        <end position="109"/>
    </location>
</feature>
<dbReference type="RefSeq" id="WP_008478796.1">
    <property type="nucleotide sequence ID" value="NZ_CAGS01000288.1"/>
</dbReference>
<proteinExistence type="predicted"/>
<name>I4EIP5_9BACT</name>
<organism evidence="2 3">
    <name type="scientific">Nitrolancea hollandica Lb</name>
    <dbReference type="NCBI Taxonomy" id="1129897"/>
    <lineage>
        <taxon>Bacteria</taxon>
        <taxon>Pseudomonadati</taxon>
        <taxon>Thermomicrobiota</taxon>
        <taxon>Thermomicrobia</taxon>
        <taxon>Sphaerobacterales</taxon>
        <taxon>Sphaerobacterineae</taxon>
        <taxon>Sphaerobacteraceae</taxon>
        <taxon>Nitrolancea</taxon>
    </lineage>
</organism>
<protein>
    <submittedName>
        <fullName evidence="2">Uncharacterized protein</fullName>
    </submittedName>
</protein>
<keyword evidence="1" id="KW-1133">Transmembrane helix</keyword>
<keyword evidence="3" id="KW-1185">Reference proteome</keyword>
<feature type="transmembrane region" description="Helical" evidence="1">
    <location>
        <begin position="7"/>
        <end position="29"/>
    </location>
</feature>
<keyword evidence="1" id="KW-0472">Membrane</keyword>
<dbReference type="EMBL" id="CAGS01000288">
    <property type="protein sequence ID" value="CCF84557.1"/>
    <property type="molecule type" value="Genomic_DNA"/>
</dbReference>
<reference evidence="2 3" key="1">
    <citation type="journal article" date="2012" name="ISME J.">
        <title>Nitrification expanded: discovery, physiology and genomics of a nitrite-oxidizing bacterium from the phylum Chloroflexi.</title>
        <authorList>
            <person name="Sorokin D.Y."/>
            <person name="Lucker S."/>
            <person name="Vejmelkova D."/>
            <person name="Kostrikina N.A."/>
            <person name="Kleerebezem R."/>
            <person name="Rijpstra W.I."/>
            <person name="Damste J.S."/>
            <person name="Le Paslier D."/>
            <person name="Muyzer G."/>
            <person name="Wagner M."/>
            <person name="van Loosdrecht M.C."/>
            <person name="Daims H."/>
        </authorList>
    </citation>
    <scope>NUCLEOTIDE SEQUENCE [LARGE SCALE GENOMIC DNA]</scope>
    <source>
        <strain evidence="3">none</strain>
    </source>
</reference>
<dbReference type="AlphaFoldDB" id="I4EIP5"/>
<dbReference type="Proteomes" id="UP000004221">
    <property type="component" value="Unassembled WGS sequence"/>
</dbReference>
<sequence length="111" mass="11818">MKVLRRYTVISLFMLGAATIAGYMTLLAYGRYAYGGPMSGISASEFFEGTAPLITDSARIGLLALAAMALCWLLGFLWLPALSGSQMAMPMKITLLLVPLSLAVVYMAMGA</sequence>
<evidence type="ECO:0000313" key="2">
    <source>
        <dbReference type="EMBL" id="CCF84557.1"/>
    </source>
</evidence>
<gene>
    <name evidence="2" type="ORF">NITHO_3580013</name>
</gene>
<feature type="transmembrane region" description="Helical" evidence="1">
    <location>
        <begin position="60"/>
        <end position="81"/>
    </location>
</feature>
<keyword evidence="1" id="KW-0812">Transmembrane</keyword>